<evidence type="ECO:0000256" key="7">
    <source>
        <dbReference type="ARBA" id="ARBA00023163"/>
    </source>
</evidence>
<name>A0A2G9TIB6_TELCI</name>
<evidence type="ECO:0000256" key="6">
    <source>
        <dbReference type="ARBA" id="ARBA00022833"/>
    </source>
</evidence>
<dbReference type="GO" id="GO:0006351">
    <property type="term" value="P:DNA-templated transcription"/>
    <property type="evidence" value="ECO:0007669"/>
    <property type="project" value="InterPro"/>
</dbReference>
<keyword evidence="10" id="KW-1185">Reference proteome</keyword>
<evidence type="ECO:0000256" key="2">
    <source>
        <dbReference type="ARBA" id="ARBA00022478"/>
    </source>
</evidence>
<dbReference type="InterPro" id="IPR007080">
    <property type="entry name" value="RNA_pol_Rpb1_1"/>
</dbReference>
<keyword evidence="3" id="KW-0808">Transferase</keyword>
<evidence type="ECO:0000256" key="5">
    <source>
        <dbReference type="ARBA" id="ARBA00022723"/>
    </source>
</evidence>
<keyword evidence="7" id="KW-0804">Transcription</keyword>
<feature type="non-terminal residue" evidence="9">
    <location>
        <position position="187"/>
    </location>
</feature>
<dbReference type="EC" id="2.7.7.6" evidence="1"/>
<reference evidence="9 10" key="1">
    <citation type="submission" date="2015-09" db="EMBL/GenBank/DDBJ databases">
        <title>Draft genome of the parasitic nematode Teladorsagia circumcincta isolate WARC Sus (inbred).</title>
        <authorList>
            <person name="Mitreva M."/>
        </authorList>
    </citation>
    <scope>NUCLEOTIDE SEQUENCE [LARGE SCALE GENOMIC DNA]</scope>
    <source>
        <strain evidence="9 10">S</strain>
    </source>
</reference>
<dbReference type="InterPro" id="IPR015700">
    <property type="entry name" value="RPC1"/>
</dbReference>
<dbReference type="Pfam" id="PF04997">
    <property type="entry name" value="RNA_pol_Rpb1_1"/>
    <property type="match status" value="1"/>
</dbReference>
<gene>
    <name evidence="9" type="ORF">TELCIR_20867</name>
</gene>
<dbReference type="OrthoDB" id="270392at2759"/>
<evidence type="ECO:0000256" key="4">
    <source>
        <dbReference type="ARBA" id="ARBA00022695"/>
    </source>
</evidence>
<accession>A0A2G9TIB6</accession>
<dbReference type="SUPFAM" id="SSF64484">
    <property type="entry name" value="beta and beta-prime subunits of DNA dependent RNA-polymerase"/>
    <property type="match status" value="1"/>
</dbReference>
<keyword evidence="4" id="KW-0548">Nucleotidyltransferase</keyword>
<keyword evidence="2" id="KW-0240">DNA-directed RNA polymerase</keyword>
<evidence type="ECO:0000259" key="8">
    <source>
        <dbReference type="Pfam" id="PF04997"/>
    </source>
</evidence>
<protein>
    <recommendedName>
        <fullName evidence="1">DNA-directed RNA polymerase</fullName>
        <ecNumber evidence="1">2.7.7.6</ecNumber>
    </recommendedName>
</protein>
<dbReference type="InterPro" id="IPR044893">
    <property type="entry name" value="RNA_pol_Rpb1_clamp_domain"/>
</dbReference>
<dbReference type="GO" id="GO:0000428">
    <property type="term" value="C:DNA-directed RNA polymerase complex"/>
    <property type="evidence" value="ECO:0007669"/>
    <property type="project" value="UniProtKB-KW"/>
</dbReference>
<evidence type="ECO:0000256" key="1">
    <source>
        <dbReference type="ARBA" id="ARBA00012418"/>
    </source>
</evidence>
<organism evidence="9 10">
    <name type="scientific">Teladorsagia circumcincta</name>
    <name type="common">Brown stomach worm</name>
    <name type="synonym">Ostertagia circumcincta</name>
    <dbReference type="NCBI Taxonomy" id="45464"/>
    <lineage>
        <taxon>Eukaryota</taxon>
        <taxon>Metazoa</taxon>
        <taxon>Ecdysozoa</taxon>
        <taxon>Nematoda</taxon>
        <taxon>Chromadorea</taxon>
        <taxon>Rhabditida</taxon>
        <taxon>Rhabditina</taxon>
        <taxon>Rhabditomorpha</taxon>
        <taxon>Strongyloidea</taxon>
        <taxon>Trichostrongylidae</taxon>
        <taxon>Teladorsagia</taxon>
    </lineage>
</organism>
<evidence type="ECO:0000313" key="9">
    <source>
        <dbReference type="EMBL" id="PIO57713.1"/>
    </source>
</evidence>
<dbReference type="Gene3D" id="4.10.860.120">
    <property type="entry name" value="RNA polymerase II, clamp domain"/>
    <property type="match status" value="1"/>
</dbReference>
<dbReference type="Proteomes" id="UP000230423">
    <property type="component" value="Unassembled WGS sequence"/>
</dbReference>
<feature type="domain" description="RNA polymerase Rpb1" evidence="8">
    <location>
        <begin position="13"/>
        <end position="170"/>
    </location>
</feature>
<dbReference type="EMBL" id="KZ370981">
    <property type="protein sequence ID" value="PIO57713.1"/>
    <property type="molecule type" value="Genomic_DNA"/>
</dbReference>
<keyword evidence="5" id="KW-0479">Metal-binding</keyword>
<dbReference type="PANTHER" id="PTHR48446:SF1">
    <property type="entry name" value="DNA-DIRECTED RNA POLYMERASE SUBUNIT BETA' N-TERMINAL SECTION"/>
    <property type="match status" value="1"/>
</dbReference>
<dbReference type="GO" id="GO:0003677">
    <property type="term" value="F:DNA binding"/>
    <property type="evidence" value="ECO:0007669"/>
    <property type="project" value="InterPro"/>
</dbReference>
<dbReference type="PANTHER" id="PTHR48446">
    <property type="entry name" value="DNA-DIRECTED RNA POLYMERASE SUBUNIT BETA' N-TERMINAL SECTION"/>
    <property type="match status" value="1"/>
</dbReference>
<dbReference type="AlphaFoldDB" id="A0A2G9TIB6"/>
<evidence type="ECO:0000256" key="3">
    <source>
        <dbReference type="ARBA" id="ARBA00022679"/>
    </source>
</evidence>
<dbReference type="GO" id="GO:0003899">
    <property type="term" value="F:DNA-directed RNA polymerase activity"/>
    <property type="evidence" value="ECO:0007669"/>
    <property type="project" value="UniProtKB-EC"/>
</dbReference>
<evidence type="ECO:0000313" key="10">
    <source>
        <dbReference type="Proteomes" id="UP000230423"/>
    </source>
</evidence>
<dbReference type="GO" id="GO:0046872">
    <property type="term" value="F:metal ion binding"/>
    <property type="evidence" value="ECO:0007669"/>
    <property type="project" value="UniProtKB-KW"/>
</dbReference>
<sequence>MGKIQFRESDSARKVIGVKFSVGSSEFIRQSSHIQVINDRLYEEGIGSWTPAKCGPLDQRLGTSTNHGQCRTCDGSIASCVGHFGYINLAFPVFHVGYFKLTLQVLQCICKNCACLLLSEDQRSDFLRQIINPNLSYPQRKALHKGIVAACKKTNFCPRCGERNGILRKAPGSLLKIAYGYEIPEYK</sequence>
<proteinExistence type="predicted"/>
<keyword evidence="6" id="KW-0862">Zinc</keyword>